<reference evidence="2 3" key="1">
    <citation type="submission" date="2020-08" db="EMBL/GenBank/DDBJ databases">
        <title>Genomic Encyclopedia of Type Strains, Phase IV (KMG-IV): sequencing the most valuable type-strain genomes for metagenomic binning, comparative biology and taxonomic classification.</title>
        <authorList>
            <person name="Goeker M."/>
        </authorList>
    </citation>
    <scope>NUCLEOTIDE SEQUENCE [LARGE SCALE GENOMIC DNA]</scope>
    <source>
        <strain evidence="2 3">DSM 5391</strain>
    </source>
</reference>
<feature type="transmembrane region" description="Helical" evidence="1">
    <location>
        <begin position="141"/>
        <end position="161"/>
    </location>
</feature>
<accession>A0A7X0HSN4</accession>
<protein>
    <submittedName>
        <fullName evidence="2">Putative membrane protein</fullName>
    </submittedName>
</protein>
<evidence type="ECO:0000313" key="3">
    <source>
        <dbReference type="Proteomes" id="UP000531594"/>
    </source>
</evidence>
<keyword evidence="1" id="KW-1133">Transmembrane helix</keyword>
<dbReference type="Pfam" id="PF17248">
    <property type="entry name" value="DUF5317"/>
    <property type="match status" value="1"/>
</dbReference>
<feature type="transmembrane region" description="Helical" evidence="1">
    <location>
        <begin position="81"/>
        <end position="99"/>
    </location>
</feature>
<comment type="caution">
    <text evidence="2">The sequence shown here is derived from an EMBL/GenBank/DDBJ whole genome shotgun (WGS) entry which is preliminary data.</text>
</comment>
<evidence type="ECO:0000256" key="1">
    <source>
        <dbReference type="SAM" id="Phobius"/>
    </source>
</evidence>
<name>A0A7X0HSN4_9BACI</name>
<keyword evidence="1" id="KW-0472">Membrane</keyword>
<dbReference type="Proteomes" id="UP000531594">
    <property type="component" value="Unassembled WGS sequence"/>
</dbReference>
<organism evidence="2 3">
    <name type="scientific">Bacillus benzoevorans</name>
    <dbReference type="NCBI Taxonomy" id="1456"/>
    <lineage>
        <taxon>Bacteria</taxon>
        <taxon>Bacillati</taxon>
        <taxon>Bacillota</taxon>
        <taxon>Bacilli</taxon>
        <taxon>Bacillales</taxon>
        <taxon>Bacillaceae</taxon>
        <taxon>Bacillus</taxon>
    </lineage>
</organism>
<dbReference type="AlphaFoldDB" id="A0A7X0HSN4"/>
<evidence type="ECO:0000313" key="2">
    <source>
        <dbReference type="EMBL" id="MBB6446139.1"/>
    </source>
</evidence>
<dbReference type="InterPro" id="IPR035168">
    <property type="entry name" value="DUF5317"/>
</dbReference>
<dbReference type="RefSeq" id="WP_184526867.1">
    <property type="nucleotide sequence ID" value="NZ_JACHGK010000009.1"/>
</dbReference>
<proteinExistence type="predicted"/>
<gene>
    <name evidence="2" type="ORF">HNR53_002789</name>
</gene>
<keyword evidence="3" id="KW-1185">Reference proteome</keyword>
<keyword evidence="1" id="KW-0812">Transmembrane</keyword>
<dbReference type="EMBL" id="JACHGK010000009">
    <property type="protein sequence ID" value="MBB6446139.1"/>
    <property type="molecule type" value="Genomic_DNA"/>
</dbReference>
<sequence length="175" mass="19584">MKYSLLIALILTLIQKKNPLTFIKNIEFQWPLVILISFGVQIALAFATIQSKEKFELILILTFVGITIGLWKNRHIAGVKWILAGALLNFAALLLHGGLMPVSESALLQTGQEVDSFDTDSRHQLMDSSSPYWILGDWIPVIRYVLSPGDLLVGIGIILLIMNNSSKWELKVKVK</sequence>
<feature type="transmembrane region" description="Helical" evidence="1">
    <location>
        <begin position="29"/>
        <end position="49"/>
    </location>
</feature>